<accession>A0A834R5R9</accession>
<sequence>MQDLNLKGHFPLLNRKLVCYRQNLPSYIKSAFENHLSGLMANFEKYFPQNNHRNRWIKEPFNADMNHPDYPKEESMADLSSDSKAQHLFNAMSLVDFWLSMQHKYPDLSKKALRAFIVFPTSYLCETGFSALASIKNKYRSKLDVEADMILTISKLVPRYQQLCNEHRPHTYE</sequence>
<dbReference type="AlphaFoldDB" id="A0A834R5R9"/>
<dbReference type="SUPFAM" id="SSF53098">
    <property type="entry name" value="Ribonuclease H-like"/>
    <property type="match status" value="1"/>
</dbReference>
<keyword evidence="4" id="KW-1185">Reference proteome</keyword>
<dbReference type="Proteomes" id="UP000070412">
    <property type="component" value="Unassembled WGS sequence"/>
</dbReference>
<evidence type="ECO:0000313" key="3">
    <source>
        <dbReference type="EnsemblMetazoa" id="KAF7490982.1"/>
    </source>
</evidence>
<dbReference type="Pfam" id="PF05699">
    <property type="entry name" value="Dimer_Tnp_hAT"/>
    <property type="match status" value="1"/>
</dbReference>
<protein>
    <submittedName>
        <fullName evidence="2">Zinc finger BED domain-containing protein 5</fullName>
    </submittedName>
</protein>
<evidence type="ECO:0000259" key="1">
    <source>
        <dbReference type="Pfam" id="PF05699"/>
    </source>
</evidence>
<evidence type="ECO:0000313" key="4">
    <source>
        <dbReference type="Proteomes" id="UP000070412"/>
    </source>
</evidence>
<reference evidence="3" key="3">
    <citation type="submission" date="2022-06" db="UniProtKB">
        <authorList>
            <consortium name="EnsemblMetazoa"/>
        </authorList>
    </citation>
    <scope>IDENTIFICATION</scope>
</reference>
<reference evidence="4" key="1">
    <citation type="journal article" date="2020" name="PLoS Negl. Trop. Dis.">
        <title>High-quality nuclear genome for Sarcoptes scabiei-A critical resource for a neglected parasite.</title>
        <authorList>
            <person name="Korhonen P.K."/>
            <person name="Gasser R.B."/>
            <person name="Ma G."/>
            <person name="Wang T."/>
            <person name="Stroehlein A.J."/>
            <person name="Young N.D."/>
            <person name="Ang C.S."/>
            <person name="Fernando D.D."/>
            <person name="Lu H.C."/>
            <person name="Taylor S."/>
            <person name="Reynolds S.L."/>
            <person name="Mofiz E."/>
            <person name="Najaraj S.H."/>
            <person name="Gowda H."/>
            <person name="Madugundu A."/>
            <person name="Renuse S."/>
            <person name="Holt D."/>
            <person name="Pandey A."/>
            <person name="Papenfuss A.T."/>
            <person name="Fischer K."/>
        </authorList>
    </citation>
    <scope>NUCLEOTIDE SEQUENCE [LARGE SCALE GENOMIC DNA]</scope>
</reference>
<proteinExistence type="predicted"/>
<dbReference type="InterPro" id="IPR012337">
    <property type="entry name" value="RNaseH-like_sf"/>
</dbReference>
<dbReference type="EMBL" id="WVUK01000062">
    <property type="protein sequence ID" value="KAF7490982.1"/>
    <property type="molecule type" value="Genomic_DNA"/>
</dbReference>
<gene>
    <name evidence="2" type="ORF">SSS_1134</name>
</gene>
<organism evidence="2">
    <name type="scientific">Sarcoptes scabiei</name>
    <name type="common">Itch mite</name>
    <name type="synonym">Acarus scabiei</name>
    <dbReference type="NCBI Taxonomy" id="52283"/>
    <lineage>
        <taxon>Eukaryota</taxon>
        <taxon>Metazoa</taxon>
        <taxon>Ecdysozoa</taxon>
        <taxon>Arthropoda</taxon>
        <taxon>Chelicerata</taxon>
        <taxon>Arachnida</taxon>
        <taxon>Acari</taxon>
        <taxon>Acariformes</taxon>
        <taxon>Sarcoptiformes</taxon>
        <taxon>Astigmata</taxon>
        <taxon>Psoroptidia</taxon>
        <taxon>Sarcoptoidea</taxon>
        <taxon>Sarcoptidae</taxon>
        <taxon>Sarcoptinae</taxon>
        <taxon>Sarcoptes</taxon>
    </lineage>
</organism>
<dbReference type="InterPro" id="IPR008906">
    <property type="entry name" value="HATC_C_dom"/>
</dbReference>
<dbReference type="PANTHER" id="PTHR45913:SF19">
    <property type="entry name" value="LOW QUALITY PROTEIN: ZINC FINGER BED DOMAIN-CONTAINING PROTEIN 5-LIKE"/>
    <property type="match status" value="1"/>
</dbReference>
<evidence type="ECO:0000313" key="2">
    <source>
        <dbReference type="EMBL" id="KAF7490982.1"/>
    </source>
</evidence>
<dbReference type="PANTHER" id="PTHR45913">
    <property type="entry name" value="EPM2A-INTERACTING PROTEIN 1"/>
    <property type="match status" value="1"/>
</dbReference>
<dbReference type="GO" id="GO:0046983">
    <property type="term" value="F:protein dimerization activity"/>
    <property type="evidence" value="ECO:0007669"/>
    <property type="project" value="InterPro"/>
</dbReference>
<name>A0A834R5R9_SARSC</name>
<dbReference type="OrthoDB" id="6429007at2759"/>
<dbReference type="EnsemblMetazoa" id="SSS_1134s_mrna">
    <property type="protein sequence ID" value="KAF7490982.1"/>
    <property type="gene ID" value="SSS_1134"/>
</dbReference>
<feature type="domain" description="HAT C-terminal dimerisation" evidence="1">
    <location>
        <begin position="84"/>
        <end position="146"/>
    </location>
</feature>
<reference evidence="2" key="2">
    <citation type="submission" date="2020-01" db="EMBL/GenBank/DDBJ databases">
        <authorList>
            <person name="Korhonen P.K.K."/>
            <person name="Guangxu M.G."/>
            <person name="Wang T.W."/>
            <person name="Stroehlein A.J.S."/>
            <person name="Young N.D."/>
            <person name="Ang C.-S.A."/>
            <person name="Fernando D.W.F."/>
            <person name="Lu H.L."/>
            <person name="Taylor S.T."/>
            <person name="Ehtesham M.E.M."/>
            <person name="Najaraj S.H.N."/>
            <person name="Harsha G.H.G."/>
            <person name="Madugundu A.M."/>
            <person name="Renuse S.R."/>
            <person name="Holt D.H."/>
            <person name="Pandey A.P."/>
            <person name="Papenfuss A.P."/>
            <person name="Gasser R.B.G."/>
            <person name="Fischer K.F."/>
        </authorList>
    </citation>
    <scope>NUCLEOTIDE SEQUENCE</scope>
    <source>
        <strain evidence="2">SSS_KF_BRIS2020</strain>
    </source>
</reference>